<dbReference type="EMBL" id="MAYW01000405">
    <property type="protein sequence ID" value="ODS29700.1"/>
    <property type="molecule type" value="Genomic_DNA"/>
</dbReference>
<evidence type="ECO:0000313" key="1">
    <source>
        <dbReference type="EMBL" id="ODS29700.1"/>
    </source>
</evidence>
<protein>
    <submittedName>
        <fullName evidence="1">Uncharacterized protein</fullName>
    </submittedName>
</protein>
<sequence>DYDLDVEEDRLSTRIDNEVKKYEEVHEHI</sequence>
<accession>A0A1E3X244</accession>
<dbReference type="AlphaFoldDB" id="A0A1E3X244"/>
<organism evidence="1 2">
    <name type="scientific">Candidatus Scalindua rubra</name>
    <dbReference type="NCBI Taxonomy" id="1872076"/>
    <lineage>
        <taxon>Bacteria</taxon>
        <taxon>Pseudomonadati</taxon>
        <taxon>Planctomycetota</taxon>
        <taxon>Candidatus Brocadiia</taxon>
        <taxon>Candidatus Brocadiales</taxon>
        <taxon>Candidatus Scalinduaceae</taxon>
        <taxon>Candidatus Scalindua</taxon>
    </lineage>
</organism>
<comment type="caution">
    <text evidence="1">The sequence shown here is derived from an EMBL/GenBank/DDBJ whole genome shotgun (WGS) entry which is preliminary data.</text>
</comment>
<gene>
    <name evidence="1" type="ORF">SCARUB_05195</name>
</gene>
<name>A0A1E3X244_9BACT</name>
<reference evidence="1 2" key="1">
    <citation type="submission" date="2016-07" db="EMBL/GenBank/DDBJ databases">
        <title>Draft genome of Scalindua rubra, obtained from a brine-seawater interface in the Red Sea, sheds light on salt adaptation in anammox bacteria.</title>
        <authorList>
            <person name="Speth D.R."/>
            <person name="Lagkouvardos I."/>
            <person name="Wang Y."/>
            <person name="Qian P.-Y."/>
            <person name="Dutilh B.E."/>
            <person name="Jetten M.S."/>
        </authorList>
    </citation>
    <scope>NUCLEOTIDE SEQUENCE [LARGE SCALE GENOMIC DNA]</scope>
    <source>
        <strain evidence="1">BSI-1</strain>
    </source>
</reference>
<dbReference type="Proteomes" id="UP000094056">
    <property type="component" value="Unassembled WGS sequence"/>
</dbReference>
<proteinExistence type="predicted"/>
<evidence type="ECO:0000313" key="2">
    <source>
        <dbReference type="Proteomes" id="UP000094056"/>
    </source>
</evidence>
<feature type="non-terminal residue" evidence="1">
    <location>
        <position position="1"/>
    </location>
</feature>